<evidence type="ECO:0000313" key="3">
    <source>
        <dbReference type="Proteomes" id="UP000008710"/>
    </source>
</evidence>
<dbReference type="eggNOG" id="ENOG5032I00">
    <property type="taxonomic scope" value="Bacteria"/>
</dbReference>
<keyword evidence="2" id="KW-0614">Plasmid</keyword>
<accession>Q0RVN2</accession>
<gene>
    <name evidence="2" type="ordered locus">RHA1_ro11007</name>
</gene>
<name>Q0RVN2_RHOJR</name>
<dbReference type="Proteomes" id="UP000008710">
    <property type="component" value="Plasmid pRHL3"/>
</dbReference>
<dbReference type="HOGENOM" id="CLU_1030052_0_0_11"/>
<keyword evidence="1" id="KW-0472">Membrane</keyword>
<keyword evidence="1" id="KW-1133">Transmembrane helix</keyword>
<geneLocation type="plasmid" evidence="2 3">
    <name>pRHL3</name>
</geneLocation>
<dbReference type="EMBL" id="CP000434">
    <property type="protein sequence ID" value="ABH00654.1"/>
    <property type="molecule type" value="Genomic_DNA"/>
</dbReference>
<sequence>MAEQHSRCGFYRLAVQQEIVADETADVEPRDEARTSAEKIRDLRGELARSARNRYQTTGRWIKRRRAILTGSITLMVLVAVCFHPQAQLGTVPTWISAFGAVATCVGVLLALKTYRTQKQQGLEEQANQARLINAVLMPGTQRDGKFTWWVTIENRSDKSIYGVHVRSLRAQVAEEGPAVRLSPMAITKIGELELVTGAIPMERELKAGTSFRTQWRAIDDGDNTSHVDGPIIQYTLTDANGRVWLIADNNEPEKIARPARPSDQRRRVV</sequence>
<reference evidence="3" key="1">
    <citation type="journal article" date="2006" name="Proc. Natl. Acad. Sci. U.S.A.">
        <title>The complete genome of Rhodococcus sp. RHA1 provides insights into a catabolic powerhouse.</title>
        <authorList>
            <person name="McLeod M.P."/>
            <person name="Warren R.L."/>
            <person name="Hsiao W.W.L."/>
            <person name="Araki N."/>
            <person name="Myhre M."/>
            <person name="Fernandes C."/>
            <person name="Miyazawa D."/>
            <person name="Wong W."/>
            <person name="Lillquist A.L."/>
            <person name="Wang D."/>
            <person name="Dosanjh M."/>
            <person name="Hara H."/>
            <person name="Petrescu A."/>
            <person name="Morin R.D."/>
            <person name="Yang G."/>
            <person name="Stott J.M."/>
            <person name="Schein J.E."/>
            <person name="Shin H."/>
            <person name="Smailus D."/>
            <person name="Siddiqui A.S."/>
            <person name="Marra M.A."/>
            <person name="Jones S.J.M."/>
            <person name="Holt R."/>
            <person name="Brinkman F.S.L."/>
            <person name="Miyauchi K."/>
            <person name="Fukuda M."/>
            <person name="Davies J.E."/>
            <person name="Mohn W.W."/>
            <person name="Eltis L.D."/>
        </authorList>
    </citation>
    <scope>NUCLEOTIDE SEQUENCE [LARGE SCALE GENOMIC DNA]</scope>
    <source>
        <strain evidence="3">RHA1</strain>
    </source>
</reference>
<feature type="transmembrane region" description="Helical" evidence="1">
    <location>
        <begin position="92"/>
        <end position="112"/>
    </location>
</feature>
<proteinExistence type="predicted"/>
<evidence type="ECO:0000256" key="1">
    <source>
        <dbReference type="SAM" id="Phobius"/>
    </source>
</evidence>
<feature type="transmembrane region" description="Helical" evidence="1">
    <location>
        <begin position="67"/>
        <end position="86"/>
    </location>
</feature>
<keyword evidence="1" id="KW-0812">Transmembrane</keyword>
<dbReference type="AlphaFoldDB" id="Q0RVN2"/>
<dbReference type="KEGG" id="rha:RHA1_ro11007"/>
<organism evidence="2 3">
    <name type="scientific">Rhodococcus jostii (strain RHA1)</name>
    <dbReference type="NCBI Taxonomy" id="101510"/>
    <lineage>
        <taxon>Bacteria</taxon>
        <taxon>Bacillati</taxon>
        <taxon>Actinomycetota</taxon>
        <taxon>Actinomycetes</taxon>
        <taxon>Mycobacteriales</taxon>
        <taxon>Nocardiaceae</taxon>
        <taxon>Rhodococcus</taxon>
    </lineage>
</organism>
<protein>
    <submittedName>
        <fullName evidence="2">Uncharacterized protein</fullName>
    </submittedName>
</protein>
<evidence type="ECO:0000313" key="2">
    <source>
        <dbReference type="EMBL" id="ABH00654.1"/>
    </source>
</evidence>